<accession>A0A8H6CQS8</accession>
<sequence>MVPTKTNQTGTPEDSVTRPNINHLPSELLHMICVYLEPRDIATIRILDRIIAEVGLQYLVSQIHLIPKPDSFDRLLAVAEHPLASRYVNSLFYEADLLRSFRHPEEDRELWEKSLVGPSHASPLEEVQDPHFASACGHLPKRYNRGTSAVVLSHQQHYTKRELQRAYQTYRSYRAEQHRLNESAAYEEAMVRAMKRLPHLTSIFISCERGNTNHFRAAFEAGLCEDVTSDPRMADQICASQLSLLLSAADKAGLQIKKLICGSLGQIFLSCSLERLDAMQRSIQSLHNLHLFFSHIPLEFDSNAASNPHGSSSARADNMQFAMSAPNLETLSIRFDKDRALDPPDLKHLVSDFHWSYLASATFAKMSTGSEILVGFCDRHAGTLKDLSLTDISLYSGRWATTFYEMRQRLKLDKMALAGIIQSVEGDYWNFEIGDHTTKLMIERYIAYSDETQRDLSLGRFIMDFRQALAKRWAPHRPSGLSAVA</sequence>
<keyword evidence="2" id="KW-1185">Reference proteome</keyword>
<dbReference type="AlphaFoldDB" id="A0A8H6CQS8"/>
<comment type="caution">
    <text evidence="1">The sequence shown here is derived from an EMBL/GenBank/DDBJ whole genome shotgun (WGS) entry which is preliminary data.</text>
</comment>
<dbReference type="RefSeq" id="XP_037155812.1">
    <property type="nucleotide sequence ID" value="XM_037298476.1"/>
</dbReference>
<proteinExistence type="predicted"/>
<evidence type="ECO:0000313" key="2">
    <source>
        <dbReference type="Proteomes" id="UP000593566"/>
    </source>
</evidence>
<dbReference type="InterPro" id="IPR036047">
    <property type="entry name" value="F-box-like_dom_sf"/>
</dbReference>
<gene>
    <name evidence="1" type="ORF">HO133_007606</name>
</gene>
<dbReference type="SUPFAM" id="SSF81383">
    <property type="entry name" value="F-box domain"/>
    <property type="match status" value="1"/>
</dbReference>
<organism evidence="1 2">
    <name type="scientific">Letharia lupina</name>
    <dbReference type="NCBI Taxonomy" id="560253"/>
    <lineage>
        <taxon>Eukaryota</taxon>
        <taxon>Fungi</taxon>
        <taxon>Dikarya</taxon>
        <taxon>Ascomycota</taxon>
        <taxon>Pezizomycotina</taxon>
        <taxon>Lecanoromycetes</taxon>
        <taxon>OSLEUM clade</taxon>
        <taxon>Lecanoromycetidae</taxon>
        <taxon>Lecanorales</taxon>
        <taxon>Lecanorineae</taxon>
        <taxon>Parmeliaceae</taxon>
        <taxon>Letharia</taxon>
    </lineage>
</organism>
<protein>
    <recommendedName>
        <fullName evidence="3">F-box domain-containing protein</fullName>
    </recommendedName>
</protein>
<name>A0A8H6CQS8_9LECA</name>
<dbReference type="GeneID" id="59336003"/>
<reference evidence="1 2" key="1">
    <citation type="journal article" date="2020" name="Genomics">
        <title>Complete, high-quality genomes from long-read metagenomic sequencing of two wolf lichen thalli reveals enigmatic genome architecture.</title>
        <authorList>
            <person name="McKenzie S.K."/>
            <person name="Walston R.F."/>
            <person name="Allen J.L."/>
        </authorList>
    </citation>
    <scope>NUCLEOTIDE SEQUENCE [LARGE SCALE GENOMIC DNA]</scope>
    <source>
        <strain evidence="1">WasteWater1</strain>
    </source>
</reference>
<dbReference type="EMBL" id="JACCJB010000004">
    <property type="protein sequence ID" value="KAF6227878.1"/>
    <property type="molecule type" value="Genomic_DNA"/>
</dbReference>
<evidence type="ECO:0000313" key="1">
    <source>
        <dbReference type="EMBL" id="KAF6227878.1"/>
    </source>
</evidence>
<evidence type="ECO:0008006" key="3">
    <source>
        <dbReference type="Google" id="ProtNLM"/>
    </source>
</evidence>
<dbReference type="Proteomes" id="UP000593566">
    <property type="component" value="Unassembled WGS sequence"/>
</dbReference>